<keyword evidence="3" id="KW-1185">Reference proteome</keyword>
<dbReference type="EMBL" id="JASCXX010000102">
    <property type="protein sequence ID" value="MDI6451912.1"/>
    <property type="molecule type" value="Genomic_DNA"/>
</dbReference>
<comment type="caution">
    <text evidence="2">The sequence shown here is derived from an EMBL/GenBank/DDBJ whole genome shotgun (WGS) entry which is preliminary data.</text>
</comment>
<feature type="region of interest" description="Disordered" evidence="1">
    <location>
        <begin position="132"/>
        <end position="155"/>
    </location>
</feature>
<dbReference type="Proteomes" id="UP001431776">
    <property type="component" value="Unassembled WGS sequence"/>
</dbReference>
<dbReference type="RefSeq" id="WP_349247317.1">
    <property type="nucleotide sequence ID" value="NZ_JASCXX010000102.1"/>
</dbReference>
<organism evidence="2 3">
    <name type="scientific">Anaerobaca lacustris</name>
    <dbReference type="NCBI Taxonomy" id="3044600"/>
    <lineage>
        <taxon>Bacteria</taxon>
        <taxon>Pseudomonadati</taxon>
        <taxon>Planctomycetota</taxon>
        <taxon>Phycisphaerae</taxon>
        <taxon>Sedimentisphaerales</taxon>
        <taxon>Anaerobacaceae</taxon>
        <taxon>Anaerobaca</taxon>
    </lineage>
</organism>
<accession>A0AAW6U1Y4</accession>
<dbReference type="AlphaFoldDB" id="A0AAW6U1Y4"/>
<reference evidence="2" key="1">
    <citation type="submission" date="2023-05" db="EMBL/GenBank/DDBJ databases">
        <title>Anaerotaeda fermentans gen. nov., sp. nov., a novel anaerobic planctomycete of the new family within the order Sedimentisphaerales isolated from Taman Peninsula, Russia.</title>
        <authorList>
            <person name="Khomyakova M.A."/>
            <person name="Merkel A.Y."/>
            <person name="Slobodkin A.I."/>
        </authorList>
    </citation>
    <scope>NUCLEOTIDE SEQUENCE</scope>
    <source>
        <strain evidence="2">M17dextr</strain>
    </source>
</reference>
<evidence type="ECO:0000313" key="2">
    <source>
        <dbReference type="EMBL" id="MDI6451912.1"/>
    </source>
</evidence>
<gene>
    <name evidence="2" type="ORF">QJ522_22830</name>
</gene>
<evidence type="ECO:0000256" key="1">
    <source>
        <dbReference type="SAM" id="MobiDB-lite"/>
    </source>
</evidence>
<proteinExistence type="predicted"/>
<name>A0AAW6U1Y4_9BACT</name>
<sequence length="155" mass="17318">MAMLFLQKHRDMRIPLDLWQRAGWRVGAMFLVASVAFLPGVLRAQTAVATFECIGLYWTPGDVGGGEAQVRFRRQGDETWRQGYPLWYAEQDREFRGSLVGLESGMTYEIELTAPSGKKALLTAATRDEQFPIGKTTHLPGGELDQPLRITESGT</sequence>
<evidence type="ECO:0008006" key="4">
    <source>
        <dbReference type="Google" id="ProtNLM"/>
    </source>
</evidence>
<evidence type="ECO:0000313" key="3">
    <source>
        <dbReference type="Proteomes" id="UP001431776"/>
    </source>
</evidence>
<protein>
    <recommendedName>
        <fullName evidence="4">Fibronectin type III domain-containing protein</fullName>
    </recommendedName>
</protein>
<feature type="non-terminal residue" evidence="2">
    <location>
        <position position="155"/>
    </location>
</feature>